<reference evidence="3" key="1">
    <citation type="submission" date="2018-05" db="EMBL/GenBank/DDBJ databases">
        <title>Reclassification of Methylarcula marina and Methylarcula terricola as Paracoccus methylarcula sp.nov., comb.nov. and Paracoccus terricola comb.nov.</title>
        <authorList>
            <person name="Shmareva M.N."/>
            <person name="Doronina N.V."/>
            <person name="Vasilenko O.V."/>
            <person name="Tarlachkov S.V."/>
            <person name="Trotsenko Y.A."/>
        </authorList>
    </citation>
    <scope>NUCLEOTIDE SEQUENCE [LARGE SCALE GENOMIC DNA]</scope>
    <source>
        <strain evidence="3">VKM B-2159</strain>
    </source>
</reference>
<keyword evidence="4" id="KW-1185">Reference proteome</keyword>
<keyword evidence="3" id="KW-0966">Cell projection</keyword>
<protein>
    <submittedName>
        <fullName evidence="3">Flagellar hook-length control protein FliK</fullName>
    </submittedName>
</protein>
<feature type="region of interest" description="Disordered" evidence="1">
    <location>
        <begin position="89"/>
        <end position="283"/>
    </location>
</feature>
<sequence length="421" mass="44270">MDPIIPQSFAPDTGQGMRVPQCDHCAEAEPLAENLVSIEFFQALEIKAAHMPVSEADGLQPAPPEDGANHEFDSDPVTDILEGWSGVTASLPASSAGDDAGDDIPPDRRVITPHVPAGFSPAQPAAESGKHLALADGTGQPHEAGENGVEPPHGSASRPIAGPESAFRAPSISSGVSHPASGMPDDASARITEPKPDQIAPRTYPAMSGSVRTKKDESIPHPAISEAPAKNTAVQPIDSTAGLLGQKPIPPVTGSTDLSLPPPTSSDQLSTSATTQPTGARSPLVHTASVLRQVSDAVVTMRDEMVEITLSPEELGRVRMVLTGHDRAPHLTIWAERPDVLDQMRRNSDMLLQQFNDEGLTDATLDFRGGRREGAGTEAGQEWPTNSGGSGQRGGLVQTDPDRPAPVLPMRTGSRRIDIRM</sequence>
<feature type="compositionally biased region" description="Low complexity" evidence="1">
    <location>
        <begin position="255"/>
        <end position="272"/>
    </location>
</feature>
<dbReference type="EMBL" id="PXNQ02000006">
    <property type="protein sequence ID" value="RNF34444.1"/>
    <property type="molecule type" value="Genomic_DNA"/>
</dbReference>
<dbReference type="Pfam" id="PF02120">
    <property type="entry name" value="Flg_hook"/>
    <property type="match status" value="1"/>
</dbReference>
<proteinExistence type="predicted"/>
<evidence type="ECO:0000256" key="1">
    <source>
        <dbReference type="SAM" id="MobiDB-lite"/>
    </source>
</evidence>
<keyword evidence="3" id="KW-0282">Flagellum</keyword>
<dbReference type="InterPro" id="IPR038610">
    <property type="entry name" value="FliK-like_C_sf"/>
</dbReference>
<dbReference type="RefSeq" id="WP_106691482.1">
    <property type="nucleotide sequence ID" value="NZ_PXNQ02000006.1"/>
</dbReference>
<feature type="region of interest" description="Disordered" evidence="1">
    <location>
        <begin position="368"/>
        <end position="421"/>
    </location>
</feature>
<feature type="compositionally biased region" description="Low complexity" evidence="1">
    <location>
        <begin position="89"/>
        <end position="98"/>
    </location>
</feature>
<comment type="caution">
    <text evidence="3">The sequence shown here is derived from an EMBL/GenBank/DDBJ whole genome shotgun (WGS) entry which is preliminary data.</text>
</comment>
<accession>A0A422QWV9</accession>
<keyword evidence="3" id="KW-0969">Cilium</keyword>
<dbReference type="Gene3D" id="3.30.750.140">
    <property type="match status" value="1"/>
</dbReference>
<dbReference type="CDD" id="cd17470">
    <property type="entry name" value="T3SS_Flik_C"/>
    <property type="match status" value="1"/>
</dbReference>
<dbReference type="InterPro" id="IPR021136">
    <property type="entry name" value="Flagellar_hook_control-like_C"/>
</dbReference>
<dbReference type="OrthoDB" id="7203912at2"/>
<evidence type="ECO:0000313" key="4">
    <source>
        <dbReference type="Proteomes" id="UP000238137"/>
    </source>
</evidence>
<evidence type="ECO:0000259" key="2">
    <source>
        <dbReference type="Pfam" id="PF02120"/>
    </source>
</evidence>
<dbReference type="AlphaFoldDB" id="A0A422QWV9"/>
<feature type="region of interest" description="Disordered" evidence="1">
    <location>
        <begin position="55"/>
        <end position="77"/>
    </location>
</feature>
<gene>
    <name evidence="3" type="ORF">A7A09_011170</name>
</gene>
<feature type="domain" description="Flagellar hook-length control protein-like C-terminal" evidence="2">
    <location>
        <begin position="306"/>
        <end position="371"/>
    </location>
</feature>
<name>A0A422QWV9_9RHOB</name>
<dbReference type="Proteomes" id="UP000238137">
    <property type="component" value="Unassembled WGS sequence"/>
</dbReference>
<evidence type="ECO:0000313" key="3">
    <source>
        <dbReference type="EMBL" id="RNF34444.1"/>
    </source>
</evidence>
<organism evidence="3 4">
    <name type="scientific">Paracoccus methylarcula</name>
    <dbReference type="NCBI Taxonomy" id="72022"/>
    <lineage>
        <taxon>Bacteria</taxon>
        <taxon>Pseudomonadati</taxon>
        <taxon>Pseudomonadota</taxon>
        <taxon>Alphaproteobacteria</taxon>
        <taxon>Rhodobacterales</taxon>
        <taxon>Paracoccaceae</taxon>
        <taxon>Paracoccus</taxon>
    </lineage>
</organism>